<accession>A0ACA9PN21</accession>
<dbReference type="Proteomes" id="UP000789525">
    <property type="component" value="Unassembled WGS sequence"/>
</dbReference>
<evidence type="ECO:0000313" key="2">
    <source>
        <dbReference type="Proteomes" id="UP000789525"/>
    </source>
</evidence>
<sequence>VNPAPSWIPFTTGRGTKHDASSTRPIIDSPPTIAPTPIPAAIVSCRVKGLAIATAARTFIAPDKTLKSPEKMRVDVREMQPAEASAIVSGRNCSDFNNVGRSISRLKNDLILVKVLGILSGDLYRGTLWAVKVGARLPISTCHLYGGTDPTYRPIVCSLFYPPTRGHIVKPYQALALPGSTVLGSLSPERPAILPFLFCISALSLQDK</sequence>
<gene>
    <name evidence="1" type="ORF">ACOLOM_LOCUS10905</name>
</gene>
<keyword evidence="2" id="KW-1185">Reference proteome</keyword>
<organism evidence="1 2">
    <name type="scientific">Acaulospora colombiana</name>
    <dbReference type="NCBI Taxonomy" id="27376"/>
    <lineage>
        <taxon>Eukaryota</taxon>
        <taxon>Fungi</taxon>
        <taxon>Fungi incertae sedis</taxon>
        <taxon>Mucoromycota</taxon>
        <taxon>Glomeromycotina</taxon>
        <taxon>Glomeromycetes</taxon>
        <taxon>Diversisporales</taxon>
        <taxon>Acaulosporaceae</taxon>
        <taxon>Acaulospora</taxon>
    </lineage>
</organism>
<name>A0ACA9PN21_9GLOM</name>
<proteinExistence type="predicted"/>
<feature type="non-terminal residue" evidence="1">
    <location>
        <position position="1"/>
    </location>
</feature>
<evidence type="ECO:0000313" key="1">
    <source>
        <dbReference type="EMBL" id="CAG8716061.1"/>
    </source>
</evidence>
<comment type="caution">
    <text evidence="1">The sequence shown here is derived from an EMBL/GenBank/DDBJ whole genome shotgun (WGS) entry which is preliminary data.</text>
</comment>
<reference evidence="1" key="1">
    <citation type="submission" date="2021-06" db="EMBL/GenBank/DDBJ databases">
        <authorList>
            <person name="Kallberg Y."/>
            <person name="Tangrot J."/>
            <person name="Rosling A."/>
        </authorList>
    </citation>
    <scope>NUCLEOTIDE SEQUENCE</scope>
    <source>
        <strain evidence="1">CL356</strain>
    </source>
</reference>
<dbReference type="EMBL" id="CAJVPT010036971">
    <property type="protein sequence ID" value="CAG8716061.1"/>
    <property type="molecule type" value="Genomic_DNA"/>
</dbReference>
<protein>
    <submittedName>
        <fullName evidence="1">4374_t:CDS:1</fullName>
    </submittedName>
</protein>